<keyword evidence="7" id="KW-0663">Pyridoxal phosphate</keyword>
<reference evidence="13 14" key="1">
    <citation type="submission" date="2024-03" db="EMBL/GenBank/DDBJ databases">
        <title>Actinomycetospora sp. OC33-EN08, a novel actinomycete isolated from wild orchid (Aerides multiflora).</title>
        <authorList>
            <person name="Suriyachadkun C."/>
        </authorList>
    </citation>
    <scope>NUCLEOTIDE SEQUENCE [LARGE SCALE GENOMIC DNA]</scope>
    <source>
        <strain evidence="13 14">OC33-EN08</strain>
    </source>
</reference>
<evidence type="ECO:0000256" key="7">
    <source>
        <dbReference type="ARBA" id="ARBA00022898"/>
    </source>
</evidence>
<evidence type="ECO:0000256" key="4">
    <source>
        <dbReference type="ARBA" id="ARBA00011738"/>
    </source>
</evidence>
<dbReference type="InterPro" id="IPR015168">
    <property type="entry name" value="SsuA/THI5"/>
</dbReference>
<feature type="domain" description="SsuA/THI5-like" evidence="12">
    <location>
        <begin position="65"/>
        <end position="271"/>
    </location>
</feature>
<dbReference type="Pfam" id="PF09084">
    <property type="entry name" value="NMT1"/>
    <property type="match status" value="1"/>
</dbReference>
<dbReference type="PROSITE" id="PS51318">
    <property type="entry name" value="TAT"/>
    <property type="match status" value="1"/>
</dbReference>
<comment type="similarity">
    <text evidence="3">Belongs to the NMT1/THI5 family.</text>
</comment>
<comment type="caution">
    <text evidence="13">The sequence shown here is derived from an EMBL/GenBank/DDBJ whole genome shotgun (WGS) entry which is preliminary data.</text>
</comment>
<evidence type="ECO:0000256" key="3">
    <source>
        <dbReference type="ARBA" id="ARBA00009406"/>
    </source>
</evidence>
<evidence type="ECO:0000256" key="5">
    <source>
        <dbReference type="ARBA" id="ARBA00022679"/>
    </source>
</evidence>
<keyword evidence="14" id="KW-1185">Reference proteome</keyword>
<keyword evidence="6" id="KW-0479">Metal-binding</keyword>
<protein>
    <recommendedName>
        <fullName evidence="10">Thiamine pyrimidine synthase</fullName>
    </recommendedName>
</protein>
<accession>A0ABU8MNG2</accession>
<name>A0ABU8MNG2_9PSEU</name>
<evidence type="ECO:0000259" key="12">
    <source>
        <dbReference type="Pfam" id="PF09084"/>
    </source>
</evidence>
<keyword evidence="5" id="KW-0808">Transferase</keyword>
<dbReference type="EMBL" id="JBBEGN010000004">
    <property type="protein sequence ID" value="MEJ2868230.1"/>
    <property type="molecule type" value="Genomic_DNA"/>
</dbReference>
<evidence type="ECO:0000313" key="14">
    <source>
        <dbReference type="Proteomes" id="UP001385809"/>
    </source>
</evidence>
<dbReference type="RefSeq" id="WP_337694842.1">
    <property type="nucleotide sequence ID" value="NZ_JBBEGN010000004.1"/>
</dbReference>
<comment type="pathway">
    <text evidence="2">Cofactor biosynthesis; thiamine diphosphate biosynthesis.</text>
</comment>
<evidence type="ECO:0000256" key="1">
    <source>
        <dbReference type="ARBA" id="ARBA00003469"/>
    </source>
</evidence>
<evidence type="ECO:0000256" key="9">
    <source>
        <dbReference type="ARBA" id="ARBA00023004"/>
    </source>
</evidence>
<evidence type="ECO:0000256" key="10">
    <source>
        <dbReference type="ARBA" id="ARBA00033171"/>
    </source>
</evidence>
<proteinExistence type="inferred from homology"/>
<comment type="catalytic activity">
    <reaction evidence="11">
        <text>N(6)-(pyridoxal phosphate)-L-lysyl-[4-amino-5-hydroxymethyl-2-methylpyrimidine phosphate synthase] + L-histidyl-[4-amino-5-hydroxymethyl-2-methylpyrimidine phosphate synthase] + 2 Fe(3+) + 4 H2O = L-lysyl-[4-amino-5-hydroxymethyl-2-methylpyrimidine phosphate synthase] + (2S)-2-amino-5-hydroxy-4-oxopentanoyl-[4-amino-5-hydroxymethyl-2-methylpyrimidine phosphate synthase] + 4-amino-2-methyl-5-(phosphooxymethyl)pyrimidine + 3-oxopropanoate + 2 Fe(2+) + 2 H(+)</text>
        <dbReference type="Rhea" id="RHEA:65756"/>
        <dbReference type="Rhea" id="RHEA-COMP:16892"/>
        <dbReference type="Rhea" id="RHEA-COMP:16893"/>
        <dbReference type="Rhea" id="RHEA-COMP:16894"/>
        <dbReference type="Rhea" id="RHEA-COMP:16895"/>
        <dbReference type="ChEBI" id="CHEBI:15377"/>
        <dbReference type="ChEBI" id="CHEBI:15378"/>
        <dbReference type="ChEBI" id="CHEBI:29033"/>
        <dbReference type="ChEBI" id="CHEBI:29034"/>
        <dbReference type="ChEBI" id="CHEBI:29969"/>
        <dbReference type="ChEBI" id="CHEBI:29979"/>
        <dbReference type="ChEBI" id="CHEBI:33190"/>
        <dbReference type="ChEBI" id="CHEBI:58354"/>
        <dbReference type="ChEBI" id="CHEBI:143915"/>
        <dbReference type="ChEBI" id="CHEBI:157692"/>
    </reaction>
    <physiologicalReaction direction="left-to-right" evidence="11">
        <dbReference type="Rhea" id="RHEA:65757"/>
    </physiologicalReaction>
</comment>
<dbReference type="Gene3D" id="3.40.190.10">
    <property type="entry name" value="Periplasmic binding protein-like II"/>
    <property type="match status" value="2"/>
</dbReference>
<keyword evidence="8" id="KW-0784">Thiamine biosynthesis</keyword>
<evidence type="ECO:0000256" key="6">
    <source>
        <dbReference type="ARBA" id="ARBA00022723"/>
    </source>
</evidence>
<dbReference type="InterPro" id="IPR006311">
    <property type="entry name" value="TAT_signal"/>
</dbReference>
<dbReference type="PANTHER" id="PTHR31528">
    <property type="entry name" value="4-AMINO-5-HYDROXYMETHYL-2-METHYLPYRIMIDINE PHOSPHATE SYNTHASE THI11-RELATED"/>
    <property type="match status" value="1"/>
</dbReference>
<gene>
    <name evidence="13" type="ORF">WCD74_10665</name>
</gene>
<evidence type="ECO:0000256" key="2">
    <source>
        <dbReference type="ARBA" id="ARBA00004948"/>
    </source>
</evidence>
<organism evidence="13 14">
    <name type="scientific">Actinomycetospora aurantiaca</name>
    <dbReference type="NCBI Taxonomy" id="3129233"/>
    <lineage>
        <taxon>Bacteria</taxon>
        <taxon>Bacillati</taxon>
        <taxon>Actinomycetota</taxon>
        <taxon>Actinomycetes</taxon>
        <taxon>Pseudonocardiales</taxon>
        <taxon>Pseudonocardiaceae</taxon>
        <taxon>Actinomycetospora</taxon>
    </lineage>
</organism>
<evidence type="ECO:0000256" key="11">
    <source>
        <dbReference type="ARBA" id="ARBA00048179"/>
    </source>
</evidence>
<sequence>MPTTSAAPAIGRRSFLRWSGLAAGAVGGGALLAACGGGSDPGAAPAAPGSNAYGREAIQLSWIKNTEFAGEYMADARGYYREAGFEGIDLLAGGSASTGVEANLVSGNCWAGLSAPALTAPAILQGAPLKIVGATYQKNPFCIVSGAANPIPEPRAMIGKRIGVQDSNDQVWNGLLRANGIDAAQITRVPVQFDAAPLTTGEIDGYLAYITNEPNSLARRGFANTTFLFADHGLPLVAETVTVLQETIDTERAKLKAFLRAEVRGWNDAVREIPEVARLTVEVYGRDLGLDVPGQIKEATDQNALVISPDTRANGLFTMTDTLVEENLRALSLAGTTVTREQLFDLSLLSEVYAEDPSLRVALP</sequence>
<dbReference type="PANTHER" id="PTHR31528:SF1">
    <property type="entry name" value="4-AMINO-5-HYDROXYMETHYL-2-METHYLPYRIMIDINE PHOSPHATE SYNTHASE THI11-RELATED"/>
    <property type="match status" value="1"/>
</dbReference>
<keyword evidence="9" id="KW-0408">Iron</keyword>
<comment type="subunit">
    <text evidence="4">Homodimer.</text>
</comment>
<comment type="function">
    <text evidence="1">Responsible for the formation of the pyrimidine heterocycle in the thiamine biosynthesis pathway. Catalyzes the formation of hydroxymethylpyrimidine phosphate (HMP-P) from histidine and pyridoxal phosphate (PLP). The protein uses PLP and the active site histidine to form HMP-P, generating an inactive enzyme. The enzyme can only undergo a single turnover, which suggests it is a suicide enzyme.</text>
</comment>
<dbReference type="SUPFAM" id="SSF53850">
    <property type="entry name" value="Periplasmic binding protein-like II"/>
    <property type="match status" value="1"/>
</dbReference>
<dbReference type="Proteomes" id="UP001385809">
    <property type="component" value="Unassembled WGS sequence"/>
</dbReference>
<evidence type="ECO:0000256" key="8">
    <source>
        <dbReference type="ARBA" id="ARBA00022977"/>
    </source>
</evidence>
<dbReference type="InterPro" id="IPR027939">
    <property type="entry name" value="NMT1/THI5"/>
</dbReference>
<evidence type="ECO:0000313" key="13">
    <source>
        <dbReference type="EMBL" id="MEJ2868230.1"/>
    </source>
</evidence>